<comment type="similarity">
    <text evidence="2">Belongs to the ATP-dependent AMP-binding enzyme family.</text>
</comment>
<keyword evidence="8" id="KW-1185">Reference proteome</keyword>
<reference evidence="7" key="1">
    <citation type="submission" date="2021-01" db="UniProtKB">
        <authorList>
            <consortium name="EnsemblMetazoa"/>
        </authorList>
    </citation>
    <scope>IDENTIFICATION</scope>
    <source>
        <strain evidence="7">DH4</strain>
    </source>
</reference>
<evidence type="ECO:0000313" key="7">
    <source>
        <dbReference type="EnsemblMetazoa" id="XP_001122105"/>
    </source>
</evidence>
<sequence length="547" mass="61772">MCIDDKKDDNTELDRMFTIENNVLKGRVISNDNGYTSVGKLIFDTFRSKPNFVWQVDAISGIEDNFSDICDRTIKCALWMQKHGVKKGDIVAICSHNHRDCIIPFLATLYLGAIVNPWDHLMNIDMARHFITLSQPKVIFVNEGSAEIALEAAKIELHHTKLVCFGYYPGIIPFSETLKYHDKSTVANFQCTDIDDPLHTGLIMFSSGTTGMPKGVQLSHKSILNIMELREGFPYGIQTQLWFTPLYWISGSFLNLKSIYFHIKKISAPEFNEKIACEIIEKYKVDWIMLSTSMANRFVRYDYLHDYDISNLKFAIIGGSALNRETQDIIKKYLSNTMIIQAYGMTELGGIITIQSSTATSGSCGIVIPNCQIKIIDIETGKTLGPNQTGELCAKTWTMMTGYHKNCEATKNIFDKNGWLHSGDLAYYNENGEVFIVDRLKEIIKYKGYQISPNKIENLLQSHPAVLEVGVVGIPHPIYDELPIAFISKVPNKEVSEEELSKMVASNMMDIYKLRGGIKFLPSLPHTPSGKISRKKLRAMAKELIIN</sequence>
<dbReference type="InterPro" id="IPR020845">
    <property type="entry name" value="AMP-binding_CS"/>
</dbReference>
<dbReference type="PROSITE" id="PS00455">
    <property type="entry name" value="AMP_BINDING"/>
    <property type="match status" value="1"/>
</dbReference>
<dbReference type="KEGG" id="ame:726362"/>
<reference evidence="9" key="2">
    <citation type="submission" date="2025-04" db="UniProtKB">
        <authorList>
            <consortium name="RefSeq"/>
        </authorList>
    </citation>
    <scope>IDENTIFICATION</scope>
    <source>
        <strain evidence="9">DH4</strain>
        <tissue evidence="9">Whole body</tissue>
    </source>
</reference>
<accession>A0A7M7FZS7</accession>
<dbReference type="InterPro" id="IPR045851">
    <property type="entry name" value="AMP-bd_C_sf"/>
</dbReference>
<feature type="domain" description="AMP-dependent synthetase/ligase" evidence="5">
    <location>
        <begin position="66"/>
        <end position="404"/>
    </location>
</feature>
<keyword evidence="3" id="KW-0436">Ligase</keyword>
<dbReference type="RefSeq" id="XP_001122105.4">
    <property type="nucleotide sequence ID" value="XM_001122105.5"/>
</dbReference>
<evidence type="ECO:0000259" key="6">
    <source>
        <dbReference type="Pfam" id="PF13193"/>
    </source>
</evidence>
<dbReference type="GO" id="GO:0005777">
    <property type="term" value="C:peroxisome"/>
    <property type="evidence" value="ECO:0007669"/>
    <property type="project" value="UniProtKB-SubCell"/>
</dbReference>
<dbReference type="InterPro" id="IPR000873">
    <property type="entry name" value="AMP-dep_synth/lig_dom"/>
</dbReference>
<dbReference type="Gene3D" id="3.40.50.12780">
    <property type="entry name" value="N-terminal domain of ligase-like"/>
    <property type="match status" value="1"/>
</dbReference>
<dbReference type="GeneID" id="726362"/>
<feature type="domain" description="AMP-binding enzyme C-terminal" evidence="6">
    <location>
        <begin position="455"/>
        <end position="531"/>
    </location>
</feature>
<dbReference type="GO" id="GO:0016405">
    <property type="term" value="F:CoA-ligase activity"/>
    <property type="evidence" value="ECO:0007669"/>
    <property type="project" value="TreeGrafter"/>
</dbReference>
<dbReference type="InterPro" id="IPR025110">
    <property type="entry name" value="AMP-bd_C"/>
</dbReference>
<dbReference type="PANTHER" id="PTHR24096">
    <property type="entry name" value="LONG-CHAIN-FATTY-ACID--COA LIGASE"/>
    <property type="match status" value="1"/>
</dbReference>
<dbReference type="Pfam" id="PF00501">
    <property type="entry name" value="AMP-binding"/>
    <property type="match status" value="1"/>
</dbReference>
<comment type="subcellular location">
    <subcellularLocation>
        <location evidence="1">Peroxisome</location>
    </subcellularLocation>
</comment>
<organism evidence="7">
    <name type="scientific">Apis mellifera</name>
    <name type="common">Honeybee</name>
    <dbReference type="NCBI Taxonomy" id="7460"/>
    <lineage>
        <taxon>Eukaryota</taxon>
        <taxon>Metazoa</taxon>
        <taxon>Ecdysozoa</taxon>
        <taxon>Arthropoda</taxon>
        <taxon>Hexapoda</taxon>
        <taxon>Insecta</taxon>
        <taxon>Pterygota</taxon>
        <taxon>Neoptera</taxon>
        <taxon>Endopterygota</taxon>
        <taxon>Hymenoptera</taxon>
        <taxon>Apocrita</taxon>
        <taxon>Aculeata</taxon>
        <taxon>Apoidea</taxon>
        <taxon>Anthophila</taxon>
        <taxon>Apidae</taxon>
        <taxon>Apis</taxon>
    </lineage>
</organism>
<evidence type="ECO:0000256" key="4">
    <source>
        <dbReference type="ARBA" id="ARBA00023140"/>
    </source>
</evidence>
<dbReference type="EnsemblMetazoa" id="XM_001122105">
    <property type="protein sequence ID" value="XP_001122105"/>
    <property type="gene ID" value="LOC726362"/>
</dbReference>
<evidence type="ECO:0000256" key="2">
    <source>
        <dbReference type="ARBA" id="ARBA00006432"/>
    </source>
</evidence>
<dbReference type="AlphaFoldDB" id="A0A7M7FZS7"/>
<evidence type="ECO:0000313" key="9">
    <source>
        <dbReference type="RefSeq" id="XP_001122105.4"/>
    </source>
</evidence>
<dbReference type="PANTHER" id="PTHR24096:SF149">
    <property type="entry name" value="AMP-BINDING DOMAIN-CONTAINING PROTEIN-RELATED"/>
    <property type="match status" value="1"/>
</dbReference>
<keyword evidence="4" id="KW-0576">Peroxisome</keyword>
<dbReference type="OMA" id="PIFHSTG"/>
<proteinExistence type="inferred from homology"/>
<dbReference type="Proteomes" id="UP000005203">
    <property type="component" value="Linkage group LG7"/>
</dbReference>
<evidence type="ECO:0000256" key="3">
    <source>
        <dbReference type="ARBA" id="ARBA00022598"/>
    </source>
</evidence>
<dbReference type="SUPFAM" id="SSF56801">
    <property type="entry name" value="Acetyl-CoA synthetase-like"/>
    <property type="match status" value="1"/>
</dbReference>
<name>A0A7M7FZS7_APIME</name>
<dbReference type="InterPro" id="IPR042099">
    <property type="entry name" value="ANL_N_sf"/>
</dbReference>
<dbReference type="OrthoDB" id="10253869at2759"/>
<gene>
    <name evidence="7" type="primary">726362</name>
    <name evidence="9" type="synonym">LOC726362</name>
</gene>
<evidence type="ECO:0000259" key="5">
    <source>
        <dbReference type="Pfam" id="PF00501"/>
    </source>
</evidence>
<dbReference type="Gene3D" id="3.30.300.30">
    <property type="match status" value="1"/>
</dbReference>
<dbReference type="Pfam" id="PF13193">
    <property type="entry name" value="AMP-binding_C"/>
    <property type="match status" value="1"/>
</dbReference>
<evidence type="ECO:0000256" key="1">
    <source>
        <dbReference type="ARBA" id="ARBA00004275"/>
    </source>
</evidence>
<evidence type="ECO:0000313" key="8">
    <source>
        <dbReference type="Proteomes" id="UP000005203"/>
    </source>
</evidence>
<accession>A0A8B6XD60</accession>
<protein>
    <submittedName>
        <fullName evidence="9">Luciferin 4-monooxygenase isoform X1</fullName>
    </submittedName>
</protein>